<dbReference type="Pfam" id="PF06568">
    <property type="entry name" value="YjiS-like"/>
    <property type="match status" value="1"/>
</dbReference>
<dbReference type="OrthoDB" id="8005167at2"/>
<keyword evidence="1" id="KW-0472">Membrane</keyword>
<dbReference type="Proteomes" id="UP000198977">
    <property type="component" value="Unassembled WGS sequence"/>
</dbReference>
<dbReference type="STRING" id="74348.SAMN04488523_102300"/>
<organism evidence="3 4">
    <name type="scientific">Sulfitobacter brevis</name>
    <dbReference type="NCBI Taxonomy" id="74348"/>
    <lineage>
        <taxon>Bacteria</taxon>
        <taxon>Pseudomonadati</taxon>
        <taxon>Pseudomonadota</taxon>
        <taxon>Alphaproteobacteria</taxon>
        <taxon>Rhodobacterales</taxon>
        <taxon>Roseobacteraceae</taxon>
        <taxon>Sulfitobacter</taxon>
    </lineage>
</organism>
<evidence type="ECO:0000259" key="2">
    <source>
        <dbReference type="Pfam" id="PF06568"/>
    </source>
</evidence>
<dbReference type="AlphaFoldDB" id="A0A1I1UYX6"/>
<name>A0A1I1UYX6_9RHOB</name>
<dbReference type="RefSeq" id="WP_093922522.1">
    <property type="nucleotide sequence ID" value="NZ_FOMW01000002.1"/>
</dbReference>
<protein>
    <recommendedName>
        <fullName evidence="2">YjiS-like domain-containing protein</fullName>
    </recommendedName>
</protein>
<feature type="transmembrane region" description="Helical" evidence="1">
    <location>
        <begin position="20"/>
        <end position="39"/>
    </location>
</feature>
<gene>
    <name evidence="3" type="ORF">SAMN04488523_102300</name>
</gene>
<dbReference type="EMBL" id="FOMW01000002">
    <property type="protein sequence ID" value="SFD75884.1"/>
    <property type="molecule type" value="Genomic_DNA"/>
</dbReference>
<sequence>MTQVMTNTPDAFGVLNQRGLPVLAVLALKFAVCLTTWTTRRRTRLALQQLDAWQLADVGLTPDLASQEATRVFWRA</sequence>
<evidence type="ECO:0000313" key="3">
    <source>
        <dbReference type="EMBL" id="SFD75884.1"/>
    </source>
</evidence>
<feature type="domain" description="YjiS-like" evidence="2">
    <location>
        <begin position="37"/>
        <end position="62"/>
    </location>
</feature>
<proteinExistence type="predicted"/>
<evidence type="ECO:0000256" key="1">
    <source>
        <dbReference type="SAM" id="Phobius"/>
    </source>
</evidence>
<evidence type="ECO:0000313" key="4">
    <source>
        <dbReference type="Proteomes" id="UP000198977"/>
    </source>
</evidence>
<keyword evidence="1" id="KW-1133">Transmembrane helix</keyword>
<dbReference type="InterPro" id="IPR009506">
    <property type="entry name" value="YjiS-like"/>
</dbReference>
<keyword evidence="1" id="KW-0812">Transmembrane</keyword>
<reference evidence="3 4" key="1">
    <citation type="submission" date="2016-10" db="EMBL/GenBank/DDBJ databases">
        <authorList>
            <person name="de Groot N.N."/>
        </authorList>
    </citation>
    <scope>NUCLEOTIDE SEQUENCE [LARGE SCALE GENOMIC DNA]</scope>
    <source>
        <strain evidence="3 4">DSM 11443</strain>
    </source>
</reference>
<keyword evidence="4" id="KW-1185">Reference proteome</keyword>
<accession>A0A1I1UYX6</accession>